<feature type="domain" description="Trehalase-like N-terminal" evidence="3">
    <location>
        <begin position="12"/>
        <end position="168"/>
    </location>
</feature>
<evidence type="ECO:0000313" key="4">
    <source>
        <dbReference type="EMBL" id="MBX8631852.1"/>
    </source>
</evidence>
<feature type="domain" description="GH15-like" evidence="2">
    <location>
        <begin position="234"/>
        <end position="598"/>
    </location>
</feature>
<sequence>MKVFDAQKTDEYRIENHGIIGDTYSSALVTVKGTIDWCCFPVMDSPAVFSSILDRKKGGEMRVELRNETHSMQRYVKNTNVLKTELSSPDGKVVITDYMPVETDIEKHHNFIYSRHEIHRLIECVKGNADIDVIFRPRFNFGTSRTRLEKVKGGVVASHGKVTLSLSGLDNLYIDSGSAVASLRMAKGKKIALIVRWAEDDPALSASRYTTEFLQKTVDFWRRWASESCYRGKWRDSVLRSALALKLLTYSPTGAICAAATTSLPESIGHGRNWDYRYSWIRDSTYALSSFNLIGHRVEEETYFMWLLHLLRGRASMPEKLRVMYTIEGDPVPDEHEISALSGYGNSKPVRIGNGATGQIQIDIFGPIVDAIYFTYYPFDRMPDLMWRFVKSIADYTSVNWDRPDMGIWEMRNGRRRHTHSAVMSWMAIDRAAVIAKMTGRIECWQKWRNISRMMRKQILERSYDDGKGYFSGLLDDDWLDASVLVLPDTGFIDARSTEFRKTLQTIGRRLMDNGLLRRYEGDDGIEGDEGAFVLCTFWYIEALFLSGQKKAALRLFELTMQRANHLGLFSEEIDPQGGGFLGNFPQAFSHLGMIKTACVLQSKRLMNQKPKVNGLEAAH</sequence>
<dbReference type="InterPro" id="IPR008928">
    <property type="entry name" value="6-hairpin_glycosidase_sf"/>
</dbReference>
<evidence type="ECO:0000259" key="2">
    <source>
        <dbReference type="Pfam" id="PF00723"/>
    </source>
</evidence>
<dbReference type="Pfam" id="PF19291">
    <property type="entry name" value="TREH_N"/>
    <property type="match status" value="1"/>
</dbReference>
<protein>
    <submittedName>
        <fullName evidence="4">Glycoside hydrolase family 15 protein</fullName>
    </submittedName>
</protein>
<dbReference type="PANTHER" id="PTHR31616:SF0">
    <property type="entry name" value="GLUCAN 1,4-ALPHA-GLUCOSIDASE"/>
    <property type="match status" value="1"/>
</dbReference>
<dbReference type="Proteomes" id="UP000716004">
    <property type="component" value="Unassembled WGS sequence"/>
</dbReference>
<dbReference type="Gene3D" id="1.50.10.10">
    <property type="match status" value="1"/>
</dbReference>
<comment type="caution">
    <text evidence="4">The sequence shown here is derived from an EMBL/GenBank/DDBJ whole genome shotgun (WGS) entry which is preliminary data.</text>
</comment>
<dbReference type="GO" id="GO:0004553">
    <property type="term" value="F:hydrolase activity, hydrolyzing O-glycosyl compounds"/>
    <property type="evidence" value="ECO:0007669"/>
    <property type="project" value="TreeGrafter"/>
</dbReference>
<comment type="similarity">
    <text evidence="1">Belongs to the glycosyl hydrolase 15 family.</text>
</comment>
<proteinExistence type="inferred from homology"/>
<keyword evidence="4" id="KW-0378">Hydrolase</keyword>
<name>A0A8J7YJG2_9ARCH</name>
<dbReference type="InterPro" id="IPR045582">
    <property type="entry name" value="Trehalase-like_N"/>
</dbReference>
<evidence type="ECO:0000259" key="3">
    <source>
        <dbReference type="Pfam" id="PF19291"/>
    </source>
</evidence>
<dbReference type="EMBL" id="JAGVSJ010000010">
    <property type="protein sequence ID" value="MBX8631852.1"/>
    <property type="molecule type" value="Genomic_DNA"/>
</dbReference>
<evidence type="ECO:0000256" key="1">
    <source>
        <dbReference type="ARBA" id="ARBA00006188"/>
    </source>
</evidence>
<dbReference type="AlphaFoldDB" id="A0A8J7YJG2"/>
<reference evidence="4" key="1">
    <citation type="submission" date="2021-04" db="EMBL/GenBank/DDBJ databases">
        <title>Genomic insights into ecological role and evolution of a novel Thermoplasmata order Candidatus Sysuiplasmatales.</title>
        <authorList>
            <person name="Yuan Y."/>
        </authorList>
    </citation>
    <scope>NUCLEOTIDE SEQUENCE</scope>
    <source>
        <strain evidence="4">YP2-bin.285</strain>
    </source>
</reference>
<organism evidence="4 5">
    <name type="scientific">Candidatus Sysuiplasma superficiale</name>
    <dbReference type="NCBI Taxonomy" id="2823368"/>
    <lineage>
        <taxon>Archaea</taxon>
        <taxon>Methanobacteriati</taxon>
        <taxon>Thermoplasmatota</taxon>
        <taxon>Thermoplasmata</taxon>
        <taxon>Candidatus Sysuiplasmatales</taxon>
        <taxon>Candidatus Sysuiplasmataceae</taxon>
        <taxon>Candidatus Sysuiplasma</taxon>
    </lineage>
</organism>
<dbReference type="Pfam" id="PF00723">
    <property type="entry name" value="Glyco_hydro_15"/>
    <property type="match status" value="1"/>
</dbReference>
<dbReference type="InterPro" id="IPR011613">
    <property type="entry name" value="GH15-like"/>
</dbReference>
<accession>A0A8J7YJG2</accession>
<gene>
    <name evidence="4" type="ORF">J9259_04955</name>
</gene>
<dbReference type="GO" id="GO:0005975">
    <property type="term" value="P:carbohydrate metabolic process"/>
    <property type="evidence" value="ECO:0007669"/>
    <property type="project" value="InterPro"/>
</dbReference>
<evidence type="ECO:0000313" key="5">
    <source>
        <dbReference type="Proteomes" id="UP000716004"/>
    </source>
</evidence>
<dbReference type="PANTHER" id="PTHR31616">
    <property type="entry name" value="TREHALASE"/>
    <property type="match status" value="1"/>
</dbReference>
<dbReference type="SUPFAM" id="SSF48208">
    <property type="entry name" value="Six-hairpin glycosidases"/>
    <property type="match status" value="1"/>
</dbReference>
<dbReference type="InterPro" id="IPR012341">
    <property type="entry name" value="6hp_glycosidase-like_sf"/>
</dbReference>